<dbReference type="PANTHER" id="PTHR20861:SF1">
    <property type="entry name" value="HOMOSERINE KINASE"/>
    <property type="match status" value="1"/>
</dbReference>
<proteinExistence type="predicted"/>
<evidence type="ECO:0000256" key="4">
    <source>
        <dbReference type="ARBA" id="ARBA00022777"/>
    </source>
</evidence>
<evidence type="ECO:0000256" key="2">
    <source>
        <dbReference type="ARBA" id="ARBA00022679"/>
    </source>
</evidence>
<keyword evidence="4" id="KW-0418">Kinase</keyword>
<sequence length="215" mass="23145">MNNLPKNRCDIGYTNVGCSISEFIDFAREGVVVRSGLGSSAVSAAAAVVAVNEMLDGVLSESKLVLAGLESEAKLRFPMEKELFFVLVNPKFEAPTKKMRAVLPSEIVMLDHISNSSQSGSLGKALSSDRIVDSKLTPLIPGMGAINNAMIGAREFRCTISGVGPTTVAMTDSELWGEKIGEKMVEVFWKERNLKATFTVRSLDRVGARLISSNS</sequence>
<dbReference type="EMBL" id="JACGCM010001798">
    <property type="protein sequence ID" value="KAF6149177.1"/>
    <property type="molecule type" value="Genomic_DNA"/>
</dbReference>
<dbReference type="GO" id="GO:0008652">
    <property type="term" value="P:amino acid biosynthetic process"/>
    <property type="evidence" value="ECO:0007669"/>
    <property type="project" value="UniProtKB-KW"/>
</dbReference>
<dbReference type="Pfam" id="PF00288">
    <property type="entry name" value="GHMP_kinases_N"/>
    <property type="match status" value="1"/>
</dbReference>
<evidence type="ECO:0000256" key="3">
    <source>
        <dbReference type="ARBA" id="ARBA00022741"/>
    </source>
</evidence>
<keyword evidence="2" id="KW-0808">Transferase</keyword>
<dbReference type="SUPFAM" id="SSF55060">
    <property type="entry name" value="GHMP Kinase, C-terminal domain"/>
    <property type="match status" value="1"/>
</dbReference>
<dbReference type="InterPro" id="IPR020568">
    <property type="entry name" value="Ribosomal_Su5_D2-typ_SF"/>
</dbReference>
<evidence type="ECO:0000259" key="6">
    <source>
        <dbReference type="Pfam" id="PF00288"/>
    </source>
</evidence>
<accession>A0A7J7M2V2</accession>
<dbReference type="SUPFAM" id="SSF54211">
    <property type="entry name" value="Ribosomal protein S5 domain 2-like"/>
    <property type="match status" value="1"/>
</dbReference>
<dbReference type="InterPro" id="IPR006204">
    <property type="entry name" value="GHMP_kinase_N_dom"/>
</dbReference>
<evidence type="ECO:0000256" key="5">
    <source>
        <dbReference type="ARBA" id="ARBA00022840"/>
    </source>
</evidence>
<organism evidence="7 8">
    <name type="scientific">Kingdonia uniflora</name>
    <dbReference type="NCBI Taxonomy" id="39325"/>
    <lineage>
        <taxon>Eukaryota</taxon>
        <taxon>Viridiplantae</taxon>
        <taxon>Streptophyta</taxon>
        <taxon>Embryophyta</taxon>
        <taxon>Tracheophyta</taxon>
        <taxon>Spermatophyta</taxon>
        <taxon>Magnoliopsida</taxon>
        <taxon>Ranunculales</taxon>
        <taxon>Circaeasteraceae</taxon>
        <taxon>Kingdonia</taxon>
    </lineage>
</organism>
<dbReference type="AlphaFoldDB" id="A0A7J7M2V2"/>
<keyword evidence="8" id="KW-1185">Reference proteome</keyword>
<reference evidence="7 8" key="1">
    <citation type="journal article" date="2020" name="IScience">
        <title>Genome Sequencing of the Endangered Kingdonia uniflora (Circaeasteraceae, Ranunculales) Reveals Potential Mechanisms of Evolutionary Specialization.</title>
        <authorList>
            <person name="Sun Y."/>
            <person name="Deng T."/>
            <person name="Zhang A."/>
            <person name="Moore M.J."/>
            <person name="Landis J.B."/>
            <person name="Lin N."/>
            <person name="Zhang H."/>
            <person name="Zhang X."/>
            <person name="Huang J."/>
            <person name="Zhang X."/>
            <person name="Sun H."/>
            <person name="Wang H."/>
        </authorList>
    </citation>
    <scope>NUCLEOTIDE SEQUENCE [LARGE SCALE GENOMIC DNA]</scope>
    <source>
        <strain evidence="7">TB1705</strain>
        <tissue evidence="7">Leaf</tissue>
    </source>
</reference>
<name>A0A7J7M2V2_9MAGN</name>
<feature type="domain" description="GHMP kinase N-terminal" evidence="6">
    <location>
        <begin position="32"/>
        <end position="73"/>
    </location>
</feature>
<keyword evidence="1" id="KW-0028">Amino-acid biosynthesis</keyword>
<dbReference type="InterPro" id="IPR014721">
    <property type="entry name" value="Ribsml_uS5_D2-typ_fold_subgr"/>
</dbReference>
<protein>
    <recommendedName>
        <fullName evidence="6">GHMP kinase N-terminal domain-containing protein</fullName>
    </recommendedName>
</protein>
<dbReference type="Gene3D" id="3.30.230.10">
    <property type="match status" value="1"/>
</dbReference>
<dbReference type="InterPro" id="IPR036554">
    <property type="entry name" value="GHMP_kinase_C_sf"/>
</dbReference>
<dbReference type="OrthoDB" id="195231at2759"/>
<dbReference type="GO" id="GO:0005524">
    <property type="term" value="F:ATP binding"/>
    <property type="evidence" value="ECO:0007669"/>
    <property type="project" value="UniProtKB-KW"/>
</dbReference>
<keyword evidence="3" id="KW-0547">Nucleotide-binding</keyword>
<dbReference type="PANTHER" id="PTHR20861">
    <property type="entry name" value="HOMOSERINE/4-DIPHOSPHOCYTIDYL-2-C-METHYL-D-ERYTHRITOL KINASE"/>
    <property type="match status" value="1"/>
</dbReference>
<keyword evidence="5" id="KW-0067">ATP-binding</keyword>
<dbReference type="Gene3D" id="3.30.70.890">
    <property type="entry name" value="GHMP kinase, C-terminal domain"/>
    <property type="match status" value="1"/>
</dbReference>
<evidence type="ECO:0000256" key="1">
    <source>
        <dbReference type="ARBA" id="ARBA00022605"/>
    </source>
</evidence>
<evidence type="ECO:0000313" key="7">
    <source>
        <dbReference type="EMBL" id="KAF6149177.1"/>
    </source>
</evidence>
<dbReference type="Proteomes" id="UP000541444">
    <property type="component" value="Unassembled WGS sequence"/>
</dbReference>
<comment type="caution">
    <text evidence="7">The sequence shown here is derived from an EMBL/GenBank/DDBJ whole genome shotgun (WGS) entry which is preliminary data.</text>
</comment>
<evidence type="ECO:0000313" key="8">
    <source>
        <dbReference type="Proteomes" id="UP000541444"/>
    </source>
</evidence>
<gene>
    <name evidence="7" type="ORF">GIB67_026033</name>
</gene>
<dbReference type="GO" id="GO:0016301">
    <property type="term" value="F:kinase activity"/>
    <property type="evidence" value="ECO:0007669"/>
    <property type="project" value="UniProtKB-KW"/>
</dbReference>